<dbReference type="Gene3D" id="3.20.20.80">
    <property type="entry name" value="Glycosidases"/>
    <property type="match status" value="2"/>
</dbReference>
<keyword evidence="3 5" id="KW-0378">Hydrolase</keyword>
<dbReference type="InterPro" id="IPR050732">
    <property type="entry name" value="Beta-glucan_modifiers"/>
</dbReference>
<dbReference type="InParanoid" id="A0A1J7JGN7"/>
<dbReference type="GO" id="GO:0071555">
    <property type="term" value="P:cell wall organization"/>
    <property type="evidence" value="ECO:0007669"/>
    <property type="project" value="TreeGrafter"/>
</dbReference>
<dbReference type="GO" id="GO:0042973">
    <property type="term" value="F:glucan endo-1,3-beta-D-glucosidase activity"/>
    <property type="evidence" value="ECO:0007669"/>
    <property type="project" value="TreeGrafter"/>
</dbReference>
<dbReference type="PANTHER" id="PTHR16631:SF14">
    <property type="entry name" value="FAMILY 17 GLUCOSIDASE SCW10-RELATED"/>
    <property type="match status" value="1"/>
</dbReference>
<protein>
    <submittedName>
        <fullName evidence="5">Glycoside hydrolase</fullName>
    </submittedName>
</protein>
<dbReference type="EMBL" id="KV875100">
    <property type="protein sequence ID" value="OIW26778.1"/>
    <property type="molecule type" value="Genomic_DNA"/>
</dbReference>
<dbReference type="GO" id="GO:0009277">
    <property type="term" value="C:fungal-type cell wall"/>
    <property type="evidence" value="ECO:0007669"/>
    <property type="project" value="TreeGrafter"/>
</dbReference>
<dbReference type="GO" id="GO:0005576">
    <property type="term" value="C:extracellular region"/>
    <property type="evidence" value="ECO:0007669"/>
    <property type="project" value="TreeGrafter"/>
</dbReference>
<comment type="subcellular location">
    <subcellularLocation>
        <location evidence="1">Cell envelope</location>
    </subcellularLocation>
</comment>
<accession>A0A1J7JGN7</accession>
<organism evidence="5 6">
    <name type="scientific">Coniochaeta ligniaria NRRL 30616</name>
    <dbReference type="NCBI Taxonomy" id="1408157"/>
    <lineage>
        <taxon>Eukaryota</taxon>
        <taxon>Fungi</taxon>
        <taxon>Dikarya</taxon>
        <taxon>Ascomycota</taxon>
        <taxon>Pezizomycotina</taxon>
        <taxon>Sordariomycetes</taxon>
        <taxon>Sordariomycetidae</taxon>
        <taxon>Coniochaetales</taxon>
        <taxon>Coniochaetaceae</taxon>
        <taxon>Coniochaeta</taxon>
    </lineage>
</organism>
<comment type="similarity">
    <text evidence="2">Belongs to the glycosyl hydrolase 17 family.</text>
</comment>
<evidence type="ECO:0000256" key="2">
    <source>
        <dbReference type="ARBA" id="ARBA00008773"/>
    </source>
</evidence>
<sequence length="380" mass="40060">MLRRDSITVVVSAIPSPTEMTEAVVFVDHNGQPVRTATEVIMLVPPTTNRAQPYSIQATATTLTSAGGPASVGQQSTGPVGLVPTQVPDPSTGASTAGGPHTEPNGVEGGDSTAAAASLPGVSYSAYNAHGACKTGSRVLSDFQRMATQYGLVRIYGVDCGQVATAVSAARSTGLKLFLGIFQLDNLEKQIGELVDAVHTHGDWSVVEAVSVGNELVNNGQATAQEVINAVAATRQSLRSAGFHGPVVTVDTFIAVLRNPWLCDVSDFCAVNIHPFFDPNTPAPAAGMFVYNQVAAVRNVLKNPNQRIVVTETGWPWQGCANGDAVPGKENQRAAITSIKTVFGAGHSDNLILFSAFNDMWKKAEPSTFYAEQYWGINQF</sequence>
<proteinExistence type="inferred from homology"/>
<evidence type="ECO:0000313" key="6">
    <source>
        <dbReference type="Proteomes" id="UP000182658"/>
    </source>
</evidence>
<feature type="region of interest" description="Disordered" evidence="4">
    <location>
        <begin position="65"/>
        <end position="114"/>
    </location>
</feature>
<dbReference type="AlphaFoldDB" id="A0A1J7JGN7"/>
<evidence type="ECO:0000256" key="1">
    <source>
        <dbReference type="ARBA" id="ARBA00004196"/>
    </source>
</evidence>
<reference evidence="5 6" key="1">
    <citation type="submission" date="2016-10" db="EMBL/GenBank/DDBJ databases">
        <title>Draft genome sequence of Coniochaeta ligniaria NRRL30616, a lignocellulolytic fungus for bioabatement of inhibitors in plant biomass hydrolysates.</title>
        <authorList>
            <consortium name="DOE Joint Genome Institute"/>
            <person name="Jimenez D.J."/>
            <person name="Hector R.E."/>
            <person name="Riley R."/>
            <person name="Sun H."/>
            <person name="Grigoriev I.V."/>
            <person name="Van Elsas J.D."/>
            <person name="Nichols N.N."/>
        </authorList>
    </citation>
    <scope>NUCLEOTIDE SEQUENCE [LARGE SCALE GENOMIC DNA]</scope>
    <source>
        <strain evidence="5 6">NRRL 30616</strain>
    </source>
</reference>
<keyword evidence="6" id="KW-1185">Reference proteome</keyword>
<dbReference type="PANTHER" id="PTHR16631">
    <property type="entry name" value="GLUCAN 1,3-BETA-GLUCOSIDASE"/>
    <property type="match status" value="1"/>
</dbReference>
<dbReference type="FunCoup" id="A0A1J7JGN7">
    <property type="interactions" value="111"/>
</dbReference>
<evidence type="ECO:0000313" key="5">
    <source>
        <dbReference type="EMBL" id="OIW26778.1"/>
    </source>
</evidence>
<dbReference type="OrthoDB" id="941679at2759"/>
<evidence type="ECO:0000256" key="3">
    <source>
        <dbReference type="ARBA" id="ARBA00022801"/>
    </source>
</evidence>
<gene>
    <name evidence="5" type="ORF">CONLIGDRAFT_581028</name>
</gene>
<dbReference type="Proteomes" id="UP000182658">
    <property type="component" value="Unassembled WGS sequence"/>
</dbReference>
<dbReference type="STRING" id="1408157.A0A1J7JGN7"/>
<name>A0A1J7JGN7_9PEZI</name>
<dbReference type="SUPFAM" id="SSF51445">
    <property type="entry name" value="(Trans)glycosidases"/>
    <property type="match status" value="1"/>
</dbReference>
<evidence type="ECO:0000256" key="4">
    <source>
        <dbReference type="SAM" id="MobiDB-lite"/>
    </source>
</evidence>
<dbReference type="GO" id="GO:0009986">
    <property type="term" value="C:cell surface"/>
    <property type="evidence" value="ECO:0007669"/>
    <property type="project" value="TreeGrafter"/>
</dbReference>
<dbReference type="InterPro" id="IPR017853">
    <property type="entry name" value="GH"/>
</dbReference>